<dbReference type="InterPro" id="IPR029063">
    <property type="entry name" value="SAM-dependent_MTases_sf"/>
</dbReference>
<dbReference type="KEGG" id="cdrk:B9W14_02115"/>
<sequence length="229" mass="25989">MELSLRLKTIVSLVDKCNCVADIGTDHGYVPIELIKNNTCIKVIASDINKGPVKKASINIISEDLQEQIDCRMGSGLNTVKIGEVQGVIIAGMGGNLIRDIIEEGLEVFKKCEFAILQPVQNPEVLREYIYIKGYHIIDEELCIDENKFYEIIKIKYDNKVEKVDSIFYEVGKSLIDKKHPLAAKFIKFKISTYNKILDNIKDDTKLAVDRKVDIKVKIQKLEELLKCL</sequence>
<keyword evidence="2" id="KW-1185">Reference proteome</keyword>
<reference evidence="2" key="1">
    <citation type="submission" date="2017-04" db="EMBL/GenBank/DDBJ databases">
        <authorList>
            <person name="Song Y."/>
            <person name="Cho B.-K."/>
        </authorList>
    </citation>
    <scope>NUCLEOTIDE SEQUENCE [LARGE SCALE GENOMIC DNA]</scope>
    <source>
        <strain evidence="2">SL1</strain>
    </source>
</reference>
<gene>
    <name evidence="1" type="ORF">B9W14_02115</name>
</gene>
<dbReference type="GO" id="GO:0160105">
    <property type="term" value="F:tRNA (adenine(22)-N1)-methyltransferase activity"/>
    <property type="evidence" value="ECO:0007669"/>
    <property type="project" value="InterPro"/>
</dbReference>
<accession>A0A2U8DL88</accession>
<dbReference type="InterPro" id="IPR006901">
    <property type="entry name" value="TrmK"/>
</dbReference>
<dbReference type="OrthoDB" id="5881184at2"/>
<protein>
    <submittedName>
        <fullName evidence="1">SAM-dependent methyltransferase</fullName>
    </submittedName>
</protein>
<dbReference type="PANTHER" id="PTHR38451">
    <property type="entry name" value="TRNA (ADENINE(22)-N(1))-METHYLTRANSFERASE"/>
    <property type="match status" value="1"/>
</dbReference>
<organism evidence="1 2">
    <name type="scientific">Clostridium drakei</name>
    <dbReference type="NCBI Taxonomy" id="332101"/>
    <lineage>
        <taxon>Bacteria</taxon>
        <taxon>Bacillati</taxon>
        <taxon>Bacillota</taxon>
        <taxon>Clostridia</taxon>
        <taxon>Eubacteriales</taxon>
        <taxon>Clostridiaceae</taxon>
        <taxon>Clostridium</taxon>
    </lineage>
</organism>
<proteinExistence type="predicted"/>
<keyword evidence="1" id="KW-0489">Methyltransferase</keyword>
<evidence type="ECO:0000313" key="2">
    <source>
        <dbReference type="Proteomes" id="UP000244910"/>
    </source>
</evidence>
<dbReference type="PIRSF" id="PIRSF018637">
    <property type="entry name" value="TrmK"/>
    <property type="match status" value="1"/>
</dbReference>
<evidence type="ECO:0000313" key="1">
    <source>
        <dbReference type="EMBL" id="AWI03338.1"/>
    </source>
</evidence>
<dbReference type="SUPFAM" id="SSF53335">
    <property type="entry name" value="S-adenosyl-L-methionine-dependent methyltransferases"/>
    <property type="match status" value="1"/>
</dbReference>
<dbReference type="Gene3D" id="3.40.50.150">
    <property type="entry name" value="Vaccinia Virus protein VP39"/>
    <property type="match status" value="1"/>
</dbReference>
<name>A0A2U8DL88_9CLOT</name>
<dbReference type="GO" id="GO:0032259">
    <property type="term" value="P:methylation"/>
    <property type="evidence" value="ECO:0007669"/>
    <property type="project" value="UniProtKB-KW"/>
</dbReference>
<keyword evidence="1" id="KW-0808">Transferase</keyword>
<dbReference type="RefSeq" id="WP_032075660.1">
    <property type="nucleotide sequence ID" value="NZ_CP020953.1"/>
</dbReference>
<dbReference type="AlphaFoldDB" id="A0A2U8DL88"/>
<dbReference type="Pfam" id="PF12847">
    <property type="entry name" value="Methyltransf_18"/>
    <property type="match status" value="1"/>
</dbReference>
<dbReference type="Proteomes" id="UP000244910">
    <property type="component" value="Chromosome"/>
</dbReference>
<dbReference type="PANTHER" id="PTHR38451:SF1">
    <property type="entry name" value="TRNA (ADENINE(22)-N(1))-METHYLTRANSFERASE"/>
    <property type="match status" value="1"/>
</dbReference>
<dbReference type="EMBL" id="CP020953">
    <property type="protein sequence ID" value="AWI03338.1"/>
    <property type="molecule type" value="Genomic_DNA"/>
</dbReference>